<dbReference type="InParanoid" id="B8LEC4"/>
<keyword evidence="5" id="KW-1185">Reference proteome</keyword>
<dbReference type="SUPFAM" id="SSF53474">
    <property type="entry name" value="alpha/beta-Hydrolases"/>
    <property type="match status" value="1"/>
</dbReference>
<protein>
    <submittedName>
        <fullName evidence="4">Phospholipase</fullName>
        <ecNumber evidence="4">3.1.1.5</ecNumber>
    </submittedName>
</protein>
<gene>
    <name evidence="4" type="ORF">THAPSDRAFT_bd168</name>
</gene>
<dbReference type="PANTHER" id="PTHR10655:SF17">
    <property type="entry name" value="LYSOPHOSPHOLIPASE-LIKE PROTEIN 1"/>
    <property type="match status" value="1"/>
</dbReference>
<reference evidence="4 5" key="1">
    <citation type="journal article" date="2004" name="Science">
        <title>The genome of the diatom Thalassiosira pseudonana: ecology, evolution, and metabolism.</title>
        <authorList>
            <person name="Armbrust E.V."/>
            <person name="Berges J.A."/>
            <person name="Bowler C."/>
            <person name="Green B.R."/>
            <person name="Martinez D."/>
            <person name="Putnam N.H."/>
            <person name="Zhou S."/>
            <person name="Allen A.E."/>
            <person name="Apt K.E."/>
            <person name="Bechner M."/>
            <person name="Brzezinski M.A."/>
            <person name="Chaal B.K."/>
            <person name="Chiovitti A."/>
            <person name="Davis A.K."/>
            <person name="Demarest M.S."/>
            <person name="Detter J.C."/>
            <person name="Glavina T."/>
            <person name="Goodstein D."/>
            <person name="Hadi M.Z."/>
            <person name="Hellsten U."/>
            <person name="Hildebrand M."/>
            <person name="Jenkins B.D."/>
            <person name="Jurka J."/>
            <person name="Kapitonov V.V."/>
            <person name="Kroger N."/>
            <person name="Lau W.W."/>
            <person name="Lane T.W."/>
            <person name="Larimer F.W."/>
            <person name="Lippmeier J.C."/>
            <person name="Lucas S."/>
            <person name="Medina M."/>
            <person name="Montsant A."/>
            <person name="Obornik M."/>
            <person name="Parker M.S."/>
            <person name="Palenik B."/>
            <person name="Pazour G.J."/>
            <person name="Richardson P.M."/>
            <person name="Rynearson T.A."/>
            <person name="Saito M.A."/>
            <person name="Schwartz D.C."/>
            <person name="Thamatrakoln K."/>
            <person name="Valentin K."/>
            <person name="Vardi A."/>
            <person name="Wilkerson F.P."/>
            <person name="Rokhsar D.S."/>
        </authorList>
    </citation>
    <scope>NUCLEOTIDE SEQUENCE [LARGE SCALE GENOMIC DNA]</scope>
    <source>
        <strain evidence="4 5">CCMP1335</strain>
    </source>
</reference>
<dbReference type="InterPro" id="IPR029058">
    <property type="entry name" value="AB_hydrolase_fold"/>
</dbReference>
<dbReference type="GO" id="GO:0052689">
    <property type="term" value="F:carboxylic ester hydrolase activity"/>
    <property type="evidence" value="ECO:0000318"/>
    <property type="project" value="GO_Central"/>
</dbReference>
<dbReference type="KEGG" id="tps:THAPSDRAFT_bd168"/>
<dbReference type="PANTHER" id="PTHR10655">
    <property type="entry name" value="LYSOPHOSPHOLIPASE-RELATED"/>
    <property type="match status" value="1"/>
</dbReference>
<evidence type="ECO:0000256" key="2">
    <source>
        <dbReference type="ARBA" id="ARBA00022801"/>
    </source>
</evidence>
<dbReference type="Pfam" id="PF02230">
    <property type="entry name" value="Abhydrolase_2"/>
    <property type="match status" value="1"/>
</dbReference>
<dbReference type="eggNOG" id="KOG2112">
    <property type="taxonomic scope" value="Eukaryota"/>
</dbReference>
<dbReference type="OMA" id="LMFRTYN"/>
<dbReference type="InterPro" id="IPR003140">
    <property type="entry name" value="PLipase/COase/thioEstase"/>
</dbReference>
<feature type="domain" description="Phospholipase/carboxylesterase/thioesterase" evidence="3">
    <location>
        <begin position="1"/>
        <end position="217"/>
    </location>
</feature>
<dbReference type="PaxDb" id="35128-Thapsdraft168"/>
<organism evidence="4 5">
    <name type="scientific">Thalassiosira pseudonana</name>
    <name type="common">Marine diatom</name>
    <name type="synonym">Cyclotella nana</name>
    <dbReference type="NCBI Taxonomy" id="35128"/>
    <lineage>
        <taxon>Eukaryota</taxon>
        <taxon>Sar</taxon>
        <taxon>Stramenopiles</taxon>
        <taxon>Ochrophyta</taxon>
        <taxon>Bacillariophyta</taxon>
        <taxon>Coscinodiscophyceae</taxon>
        <taxon>Thalassiosirophycidae</taxon>
        <taxon>Thalassiosirales</taxon>
        <taxon>Thalassiosiraceae</taxon>
        <taxon>Thalassiosira</taxon>
    </lineage>
</organism>
<dbReference type="GO" id="GO:0004622">
    <property type="term" value="F:phosphatidylcholine lysophospholipase activity"/>
    <property type="evidence" value="ECO:0007669"/>
    <property type="project" value="UniProtKB-EC"/>
</dbReference>
<dbReference type="GO" id="GO:0005737">
    <property type="term" value="C:cytoplasm"/>
    <property type="evidence" value="ECO:0000318"/>
    <property type="project" value="GO_Central"/>
</dbReference>
<comment type="similarity">
    <text evidence="1">Belongs to the AB hydrolase superfamily. AB hydrolase 2 family.</text>
</comment>
<name>B8LEC4_THAPS</name>
<dbReference type="AlphaFoldDB" id="B8LEC4"/>
<keyword evidence="2 4" id="KW-0378">Hydrolase</keyword>
<dbReference type="FunFam" id="3.40.50.1820:FF:000888">
    <property type="entry name" value="Phospholipase"/>
    <property type="match status" value="1"/>
</dbReference>
<dbReference type="EC" id="3.1.1.5" evidence="4"/>
<dbReference type="EMBL" id="DS999434">
    <property type="protein sequence ID" value="EED86346.1"/>
    <property type="molecule type" value="Genomic_DNA"/>
</dbReference>
<accession>B8LEC4</accession>
<dbReference type="Gene3D" id="3.40.50.1820">
    <property type="entry name" value="alpha/beta hydrolase"/>
    <property type="match status" value="1"/>
</dbReference>
<evidence type="ECO:0000256" key="1">
    <source>
        <dbReference type="ARBA" id="ARBA00006499"/>
    </source>
</evidence>
<sequence>HSASVILCHGLGDTGNGWVDPAMYLASKLPHVKFILPTAPTQPVTLNMGMPMPSWYDIIGLDSRSNEVCNGLDESMDKILELVENEVGECNGVGAVDYSRIVLAGFSQGGALALYTDVQQKGLGLAGIVIMSGYLPRSSSFTIASGSETTPILHCHGTEDSVVAVEAAGLSKDRVSSLMEDKGGKKELYQVKTYRGLDHSVLMEELDDVSAFLNKVIP</sequence>
<dbReference type="GeneID" id="7447690"/>
<feature type="non-terminal residue" evidence="4">
    <location>
        <position position="1"/>
    </location>
</feature>
<reference evidence="4 5" key="2">
    <citation type="journal article" date="2008" name="Nature">
        <title>The Phaeodactylum genome reveals the evolutionary history of diatom genomes.</title>
        <authorList>
            <person name="Bowler C."/>
            <person name="Allen A.E."/>
            <person name="Badger J.H."/>
            <person name="Grimwood J."/>
            <person name="Jabbari K."/>
            <person name="Kuo A."/>
            <person name="Maheswari U."/>
            <person name="Martens C."/>
            <person name="Maumus F."/>
            <person name="Otillar R.P."/>
            <person name="Rayko E."/>
            <person name="Salamov A."/>
            <person name="Vandepoele K."/>
            <person name="Beszteri B."/>
            <person name="Gruber A."/>
            <person name="Heijde M."/>
            <person name="Katinka M."/>
            <person name="Mock T."/>
            <person name="Valentin K."/>
            <person name="Verret F."/>
            <person name="Berges J.A."/>
            <person name="Brownlee C."/>
            <person name="Cadoret J.P."/>
            <person name="Chiovitti A."/>
            <person name="Choi C.J."/>
            <person name="Coesel S."/>
            <person name="De Martino A."/>
            <person name="Detter J.C."/>
            <person name="Durkin C."/>
            <person name="Falciatore A."/>
            <person name="Fournet J."/>
            <person name="Haruta M."/>
            <person name="Huysman M.J."/>
            <person name="Jenkins B.D."/>
            <person name="Jiroutova K."/>
            <person name="Jorgensen R.E."/>
            <person name="Joubert Y."/>
            <person name="Kaplan A."/>
            <person name="Kroger N."/>
            <person name="Kroth P.G."/>
            <person name="La Roche J."/>
            <person name="Lindquist E."/>
            <person name="Lommer M."/>
            <person name="Martin-Jezequel V."/>
            <person name="Lopez P.J."/>
            <person name="Lucas S."/>
            <person name="Mangogna M."/>
            <person name="McGinnis K."/>
            <person name="Medlin L.K."/>
            <person name="Montsant A."/>
            <person name="Oudot-Le Secq M.P."/>
            <person name="Napoli C."/>
            <person name="Obornik M."/>
            <person name="Parker M.S."/>
            <person name="Petit J.L."/>
            <person name="Porcel B.M."/>
            <person name="Poulsen N."/>
            <person name="Robison M."/>
            <person name="Rychlewski L."/>
            <person name="Rynearson T.A."/>
            <person name="Schmutz J."/>
            <person name="Shapiro H."/>
            <person name="Siaut M."/>
            <person name="Stanley M."/>
            <person name="Sussman M.R."/>
            <person name="Taylor A.R."/>
            <person name="Vardi A."/>
            <person name="von Dassow P."/>
            <person name="Vyverman W."/>
            <person name="Willis A."/>
            <person name="Wyrwicz L.S."/>
            <person name="Rokhsar D.S."/>
            <person name="Weissenbach J."/>
            <person name="Armbrust E.V."/>
            <person name="Green B.R."/>
            <person name="Van de Peer Y."/>
            <person name="Grigoriev I.V."/>
        </authorList>
    </citation>
    <scope>NUCLEOTIDE SEQUENCE [LARGE SCALE GENOMIC DNA]</scope>
    <source>
        <strain evidence="4 5">CCMP1335</strain>
    </source>
</reference>
<proteinExistence type="inferred from homology"/>
<dbReference type="InterPro" id="IPR050565">
    <property type="entry name" value="LYPA1-2/EST-like"/>
</dbReference>
<evidence type="ECO:0000259" key="3">
    <source>
        <dbReference type="Pfam" id="PF02230"/>
    </source>
</evidence>
<evidence type="ECO:0000313" key="4">
    <source>
        <dbReference type="EMBL" id="EED86346.1"/>
    </source>
</evidence>
<dbReference type="RefSeq" id="XP_002297383.1">
    <property type="nucleotide sequence ID" value="XM_002297347.1"/>
</dbReference>
<dbReference type="Proteomes" id="UP000001449">
    <property type="component" value="Unassembled WGS sequence"/>
</dbReference>
<evidence type="ECO:0000313" key="5">
    <source>
        <dbReference type="Proteomes" id="UP000001449"/>
    </source>
</evidence>
<dbReference type="HOGENOM" id="CLU_049413_3_5_1"/>
<feature type="non-terminal residue" evidence="4">
    <location>
        <position position="218"/>
    </location>
</feature>